<accession>A0A6C0E2M6</accession>
<evidence type="ECO:0000313" key="2">
    <source>
        <dbReference type="EMBL" id="QHT22773.1"/>
    </source>
</evidence>
<dbReference type="PANTHER" id="PTHR46401:SF8">
    <property type="entry name" value="BLL6006 PROTEIN"/>
    <property type="match status" value="1"/>
</dbReference>
<organism evidence="2">
    <name type="scientific">viral metagenome</name>
    <dbReference type="NCBI Taxonomy" id="1070528"/>
    <lineage>
        <taxon>unclassified sequences</taxon>
        <taxon>metagenomes</taxon>
        <taxon>organismal metagenomes</taxon>
    </lineage>
</organism>
<evidence type="ECO:0000259" key="1">
    <source>
        <dbReference type="Pfam" id="PF00534"/>
    </source>
</evidence>
<dbReference type="GO" id="GO:0016757">
    <property type="term" value="F:glycosyltransferase activity"/>
    <property type="evidence" value="ECO:0007669"/>
    <property type="project" value="InterPro"/>
</dbReference>
<dbReference type="EMBL" id="MN739720">
    <property type="protein sequence ID" value="QHT22773.1"/>
    <property type="molecule type" value="Genomic_DNA"/>
</dbReference>
<dbReference type="PANTHER" id="PTHR46401">
    <property type="entry name" value="GLYCOSYLTRANSFERASE WBBK-RELATED"/>
    <property type="match status" value="1"/>
</dbReference>
<name>A0A6C0E2M6_9ZZZZ</name>
<dbReference type="AlphaFoldDB" id="A0A6C0E2M6"/>
<reference evidence="2" key="1">
    <citation type="journal article" date="2020" name="Nature">
        <title>Giant virus diversity and host interactions through global metagenomics.</title>
        <authorList>
            <person name="Schulz F."/>
            <person name="Roux S."/>
            <person name="Paez-Espino D."/>
            <person name="Jungbluth S."/>
            <person name="Walsh D.A."/>
            <person name="Denef V.J."/>
            <person name="McMahon K.D."/>
            <person name="Konstantinidis K.T."/>
            <person name="Eloe-Fadrosh E.A."/>
            <person name="Kyrpides N.C."/>
            <person name="Woyke T."/>
        </authorList>
    </citation>
    <scope>NUCLEOTIDE SEQUENCE</scope>
    <source>
        <strain evidence="2">GVMAG-M-3300023179-114</strain>
    </source>
</reference>
<dbReference type="SUPFAM" id="SSF53756">
    <property type="entry name" value="UDP-Glycosyltransferase/glycogen phosphorylase"/>
    <property type="match status" value="1"/>
</dbReference>
<sequence>MILVSEKNNNYVDFDWEKYRDNHPDLISKGFHTKEQLWWHYVYIGEKENYTFYSVHDIEVTNKCDINNINVFDEVTYDLHYPHLKMEGFLTKEQLFWHYSNIGIKRGYTFFHINQSACYSNKRKELEITQLSYSISNNALQSRQLVMHKPTIYYYIGHTCQDTIRTGIQIVSIYLAKEYINSYDKHNFEMIFVKWDNLQKAIVPCNPLEIHFFFNYNETNDVRETIVYTDYHPIHLNKARPLSNCKLFFPELTFVQYKTLPKDLNRYLSAHHLYSIFILYDIIPLVLPEYNIIYDDFKNYVYSNLLNANKIITISEFTKTEFLRYMKDNNQLPKLVSIKLPYQYRNKCLAKPSFSAIQDKVTILLPGTIEPRKQQILLMKLFIKFIKENPTINVELITFGNVVHVCKEDLENCIHQAEGKINYLGIIDNERLFHLYKNSTFLCFISKYEGYGFPISESLWHGMPVLTSSFGSMAEVASCGGCYCVDTTDETQIYDALNTLIKNPKIIEKLKNEINSSSFTTWNDYSKQVYHELTKYLPSI</sequence>
<dbReference type="Pfam" id="PF00534">
    <property type="entry name" value="Glycos_transf_1"/>
    <property type="match status" value="1"/>
</dbReference>
<proteinExistence type="predicted"/>
<dbReference type="Gene3D" id="3.40.50.2000">
    <property type="entry name" value="Glycogen Phosphorylase B"/>
    <property type="match status" value="1"/>
</dbReference>
<protein>
    <recommendedName>
        <fullName evidence="1">Glycosyl transferase family 1 domain-containing protein</fullName>
    </recommendedName>
</protein>
<feature type="domain" description="Glycosyl transferase family 1" evidence="1">
    <location>
        <begin position="358"/>
        <end position="512"/>
    </location>
</feature>
<dbReference type="InterPro" id="IPR001296">
    <property type="entry name" value="Glyco_trans_1"/>
</dbReference>